<protein>
    <submittedName>
        <fullName evidence="1">Uncharacterized protein</fullName>
    </submittedName>
</protein>
<evidence type="ECO:0000313" key="2">
    <source>
        <dbReference type="Proteomes" id="UP000321721"/>
    </source>
</evidence>
<keyword evidence="2" id="KW-1185">Reference proteome</keyword>
<name>A0A5C6RUL7_9FLAO</name>
<organism evidence="1 2">
    <name type="scientific">Vicingus serpentipes</name>
    <dbReference type="NCBI Taxonomy" id="1926625"/>
    <lineage>
        <taxon>Bacteria</taxon>
        <taxon>Pseudomonadati</taxon>
        <taxon>Bacteroidota</taxon>
        <taxon>Flavobacteriia</taxon>
        <taxon>Flavobacteriales</taxon>
        <taxon>Vicingaceae</taxon>
        <taxon>Vicingus</taxon>
    </lineage>
</organism>
<dbReference type="Proteomes" id="UP000321721">
    <property type="component" value="Unassembled WGS sequence"/>
</dbReference>
<reference evidence="1 2" key="1">
    <citation type="submission" date="2019-08" db="EMBL/GenBank/DDBJ databases">
        <title>Genome of Vicingus serpentipes NCIMB 15042.</title>
        <authorList>
            <person name="Bowman J.P."/>
        </authorList>
    </citation>
    <scope>NUCLEOTIDE SEQUENCE [LARGE SCALE GENOMIC DNA]</scope>
    <source>
        <strain evidence="1 2">NCIMB 15042</strain>
    </source>
</reference>
<sequence length="97" mass="11408">MNKKEQSKIKSLIKKYNPILNESVEIALTEDLFNLIIVNGDDKDFELKNLLKDKQGLKSFVIKEFIKLNQKPITKDLKNMDEIKLSLIKTKQERLKF</sequence>
<gene>
    <name evidence="1" type="ORF">FRY74_06380</name>
</gene>
<dbReference type="EMBL" id="VOOS01000002">
    <property type="protein sequence ID" value="TXB66196.1"/>
    <property type="molecule type" value="Genomic_DNA"/>
</dbReference>
<comment type="caution">
    <text evidence="1">The sequence shown here is derived from an EMBL/GenBank/DDBJ whole genome shotgun (WGS) entry which is preliminary data.</text>
</comment>
<proteinExistence type="predicted"/>
<dbReference type="AlphaFoldDB" id="A0A5C6RUL7"/>
<evidence type="ECO:0000313" key="1">
    <source>
        <dbReference type="EMBL" id="TXB66196.1"/>
    </source>
</evidence>
<accession>A0A5C6RUL7</accession>
<dbReference type="RefSeq" id="WP_147099739.1">
    <property type="nucleotide sequence ID" value="NZ_VOOS01000002.1"/>
</dbReference>